<dbReference type="GO" id="GO:0005737">
    <property type="term" value="C:cytoplasm"/>
    <property type="evidence" value="ECO:0007669"/>
    <property type="project" value="TreeGrafter"/>
</dbReference>
<dbReference type="PANTHER" id="PTHR42801:SF4">
    <property type="entry name" value="AHPC_TSA FAMILY PROTEIN"/>
    <property type="match status" value="1"/>
</dbReference>
<evidence type="ECO:0000256" key="5">
    <source>
        <dbReference type="ARBA" id="ARBA00022862"/>
    </source>
</evidence>
<dbReference type="InterPro" id="IPR000866">
    <property type="entry name" value="AhpC/TSA"/>
</dbReference>
<sequence>MLSAGQPAPLFELPDADLELFNLLDALGRHLMVLYFYAKDDTPGCTAQAIEFSDLEEEFRRCDCSVLGVSRDECFTHADFRDKHGLTVRLLSDLEGEVSRRYGVWREREIDGKLRFCMTRSTFIIDRKGVIRHAEYGVNPRGHAGEILERVRALHTKGIRNAHQQELGRHPQVQRDRSGRQHGRSG</sequence>
<dbReference type="InterPro" id="IPR050924">
    <property type="entry name" value="Peroxiredoxin_BCP/PrxQ"/>
</dbReference>
<comment type="similarity">
    <text evidence="10">Belongs to the peroxiredoxin family. BCP/PrxQ subfamily.</text>
</comment>
<dbReference type="PIRSF" id="PIRSF000239">
    <property type="entry name" value="AHPC"/>
    <property type="match status" value="1"/>
</dbReference>
<comment type="function">
    <text evidence="1">Thiol-specific peroxidase that catalyzes the reduction of hydrogen peroxide and organic hydroperoxides to water and alcohols, respectively. Plays a role in cell protection against oxidative stress by detoxifying peroxides and as sensor of hydrogen peroxide-mediated signaling events.</text>
</comment>
<evidence type="ECO:0000256" key="2">
    <source>
        <dbReference type="ARBA" id="ARBA00011245"/>
    </source>
</evidence>
<keyword evidence="6" id="KW-0560">Oxidoreductase</keyword>
<feature type="domain" description="Thioredoxin" evidence="15">
    <location>
        <begin position="2"/>
        <end position="156"/>
    </location>
</feature>
<evidence type="ECO:0000256" key="7">
    <source>
        <dbReference type="ARBA" id="ARBA00023157"/>
    </source>
</evidence>
<gene>
    <name evidence="16" type="ORF">METUNv1_00709</name>
</gene>
<dbReference type="OrthoDB" id="9812811at2"/>
<name>F5R989_METUF</name>
<keyword evidence="5" id="KW-0049">Antioxidant</keyword>
<dbReference type="Gene3D" id="3.40.30.10">
    <property type="entry name" value="Glutaredoxin"/>
    <property type="match status" value="1"/>
</dbReference>
<dbReference type="GO" id="GO:0045454">
    <property type="term" value="P:cell redox homeostasis"/>
    <property type="evidence" value="ECO:0007669"/>
    <property type="project" value="TreeGrafter"/>
</dbReference>
<evidence type="ECO:0000313" key="16">
    <source>
        <dbReference type="EMBL" id="EGK72880.1"/>
    </source>
</evidence>
<comment type="subunit">
    <text evidence="2">Monomer.</text>
</comment>
<dbReference type="CDD" id="cd03017">
    <property type="entry name" value="PRX_BCP"/>
    <property type="match status" value="1"/>
</dbReference>
<keyword evidence="7" id="KW-1015">Disulfide bond</keyword>
<dbReference type="GO" id="GO:0008379">
    <property type="term" value="F:thioredoxin peroxidase activity"/>
    <property type="evidence" value="ECO:0007669"/>
    <property type="project" value="TreeGrafter"/>
</dbReference>
<dbReference type="EMBL" id="AFHG01000030">
    <property type="protein sequence ID" value="EGK72880.1"/>
    <property type="molecule type" value="Genomic_DNA"/>
</dbReference>
<keyword evidence="17" id="KW-1185">Reference proteome</keyword>
<dbReference type="eggNOG" id="COG1225">
    <property type="taxonomic scope" value="Bacteria"/>
</dbReference>
<dbReference type="InterPro" id="IPR024706">
    <property type="entry name" value="Peroxiredoxin_AhpC-typ"/>
</dbReference>
<evidence type="ECO:0000256" key="4">
    <source>
        <dbReference type="ARBA" id="ARBA00022559"/>
    </source>
</evidence>
<dbReference type="PROSITE" id="PS51352">
    <property type="entry name" value="THIOREDOXIN_2"/>
    <property type="match status" value="1"/>
</dbReference>
<keyword evidence="8" id="KW-0676">Redox-active center</keyword>
<dbReference type="AlphaFoldDB" id="F5R989"/>
<evidence type="ECO:0000256" key="10">
    <source>
        <dbReference type="ARBA" id="ARBA00038489"/>
    </source>
</evidence>
<organism evidence="16 17">
    <name type="scientific">Methyloversatilis universalis (strain ATCC BAA-1314 / DSM 25237 / JCM 13912 / CCUG 52030 / FAM5)</name>
    <dbReference type="NCBI Taxonomy" id="1000565"/>
    <lineage>
        <taxon>Bacteria</taxon>
        <taxon>Pseudomonadati</taxon>
        <taxon>Pseudomonadota</taxon>
        <taxon>Betaproteobacteria</taxon>
        <taxon>Nitrosomonadales</taxon>
        <taxon>Sterolibacteriaceae</taxon>
        <taxon>Methyloversatilis</taxon>
    </lineage>
</organism>
<dbReference type="STRING" id="1000565.METUNv1_00709"/>
<dbReference type="RefSeq" id="WP_008058882.1">
    <property type="nucleotide sequence ID" value="NZ_AFHG01000030.1"/>
</dbReference>
<dbReference type="PANTHER" id="PTHR42801">
    <property type="entry name" value="THIOREDOXIN-DEPENDENT PEROXIDE REDUCTASE"/>
    <property type="match status" value="1"/>
</dbReference>
<dbReference type="FunFam" id="3.40.30.10:FF:000007">
    <property type="entry name" value="Thioredoxin-dependent thiol peroxidase"/>
    <property type="match status" value="1"/>
</dbReference>
<evidence type="ECO:0000313" key="17">
    <source>
        <dbReference type="Proteomes" id="UP000005019"/>
    </source>
</evidence>
<evidence type="ECO:0000256" key="14">
    <source>
        <dbReference type="SAM" id="MobiDB-lite"/>
    </source>
</evidence>
<evidence type="ECO:0000256" key="13">
    <source>
        <dbReference type="PIRSR" id="PIRSR000239-1"/>
    </source>
</evidence>
<feature type="region of interest" description="Disordered" evidence="14">
    <location>
        <begin position="162"/>
        <end position="186"/>
    </location>
</feature>
<reference evidence="16 17" key="1">
    <citation type="journal article" date="2011" name="J. Bacteriol.">
        <title>Genome sequence of Methyloversatilis universalis FAM5T, a methylotrophic representative of the order Rhodocyclales.</title>
        <authorList>
            <person name="Kittichotirat W."/>
            <person name="Good N.M."/>
            <person name="Hall R."/>
            <person name="Bringel F."/>
            <person name="Lajus A."/>
            <person name="Medigue C."/>
            <person name="Smalley N.E."/>
            <person name="Beck D."/>
            <person name="Bumgarner R."/>
            <person name="Vuilleumier S."/>
            <person name="Kalyuzhnaya M.G."/>
        </authorList>
    </citation>
    <scope>NUCLEOTIDE SEQUENCE [LARGE SCALE GENOMIC DNA]</scope>
    <source>
        <strain evidence="17">ATCC BAA-1314 / JCM 13912 / FAM5</strain>
    </source>
</reference>
<dbReference type="InterPro" id="IPR013766">
    <property type="entry name" value="Thioredoxin_domain"/>
</dbReference>
<comment type="catalytic activity">
    <reaction evidence="12">
        <text>a hydroperoxide + [thioredoxin]-dithiol = an alcohol + [thioredoxin]-disulfide + H2O</text>
        <dbReference type="Rhea" id="RHEA:62620"/>
        <dbReference type="Rhea" id="RHEA-COMP:10698"/>
        <dbReference type="Rhea" id="RHEA-COMP:10700"/>
        <dbReference type="ChEBI" id="CHEBI:15377"/>
        <dbReference type="ChEBI" id="CHEBI:29950"/>
        <dbReference type="ChEBI" id="CHEBI:30879"/>
        <dbReference type="ChEBI" id="CHEBI:35924"/>
        <dbReference type="ChEBI" id="CHEBI:50058"/>
        <dbReference type="EC" id="1.11.1.24"/>
    </reaction>
</comment>
<feature type="active site" description="Cysteine sulfenic acid (-SOH) intermediate; for peroxidase activity" evidence="13">
    <location>
        <position position="45"/>
    </location>
</feature>
<dbReference type="EC" id="1.11.1.24" evidence="3"/>
<evidence type="ECO:0000259" key="15">
    <source>
        <dbReference type="PROSITE" id="PS51352"/>
    </source>
</evidence>
<dbReference type="InterPro" id="IPR036249">
    <property type="entry name" value="Thioredoxin-like_sf"/>
</dbReference>
<dbReference type="SUPFAM" id="SSF52833">
    <property type="entry name" value="Thioredoxin-like"/>
    <property type="match status" value="1"/>
</dbReference>
<dbReference type="Proteomes" id="UP000005019">
    <property type="component" value="Unassembled WGS sequence"/>
</dbReference>
<evidence type="ECO:0000256" key="9">
    <source>
        <dbReference type="ARBA" id="ARBA00032824"/>
    </source>
</evidence>
<evidence type="ECO:0000256" key="1">
    <source>
        <dbReference type="ARBA" id="ARBA00003330"/>
    </source>
</evidence>
<evidence type="ECO:0000256" key="3">
    <source>
        <dbReference type="ARBA" id="ARBA00013017"/>
    </source>
</evidence>
<feature type="compositionally biased region" description="Basic and acidic residues" evidence="14">
    <location>
        <begin position="166"/>
        <end position="179"/>
    </location>
</feature>
<evidence type="ECO:0000256" key="12">
    <source>
        <dbReference type="ARBA" id="ARBA00049091"/>
    </source>
</evidence>
<dbReference type="Pfam" id="PF00578">
    <property type="entry name" value="AhpC-TSA"/>
    <property type="match status" value="1"/>
</dbReference>
<evidence type="ECO:0000256" key="8">
    <source>
        <dbReference type="ARBA" id="ARBA00023284"/>
    </source>
</evidence>
<evidence type="ECO:0000256" key="11">
    <source>
        <dbReference type="ARBA" id="ARBA00042639"/>
    </source>
</evidence>
<protein>
    <recommendedName>
        <fullName evidence="3">thioredoxin-dependent peroxiredoxin</fullName>
        <ecNumber evidence="3">1.11.1.24</ecNumber>
    </recommendedName>
    <alternativeName>
        <fullName evidence="9">Thioredoxin peroxidase</fullName>
    </alternativeName>
    <alternativeName>
        <fullName evidence="11">Thioredoxin-dependent peroxiredoxin Bcp</fullName>
    </alternativeName>
</protein>
<dbReference type="GO" id="GO:0034599">
    <property type="term" value="P:cellular response to oxidative stress"/>
    <property type="evidence" value="ECO:0007669"/>
    <property type="project" value="TreeGrafter"/>
</dbReference>
<evidence type="ECO:0000256" key="6">
    <source>
        <dbReference type="ARBA" id="ARBA00023002"/>
    </source>
</evidence>
<accession>F5R989</accession>
<comment type="caution">
    <text evidence="16">The sequence shown here is derived from an EMBL/GenBank/DDBJ whole genome shotgun (WGS) entry which is preliminary data.</text>
</comment>
<keyword evidence="4" id="KW-0575">Peroxidase</keyword>
<proteinExistence type="inferred from homology"/>